<name>A0AAV2JLM5_KNICA</name>
<reference evidence="2 3" key="1">
    <citation type="submission" date="2024-04" db="EMBL/GenBank/DDBJ databases">
        <authorList>
            <person name="Waldvogel A.-M."/>
            <person name="Schoenle A."/>
        </authorList>
    </citation>
    <scope>NUCLEOTIDE SEQUENCE [LARGE SCALE GENOMIC DNA]</scope>
</reference>
<dbReference type="Proteomes" id="UP001497482">
    <property type="component" value="Chromosome 13"/>
</dbReference>
<feature type="region of interest" description="Disordered" evidence="1">
    <location>
        <begin position="12"/>
        <end position="31"/>
    </location>
</feature>
<dbReference type="EMBL" id="OZ035835">
    <property type="protein sequence ID" value="CAL1578405.1"/>
    <property type="molecule type" value="Genomic_DNA"/>
</dbReference>
<protein>
    <submittedName>
        <fullName evidence="2">Uncharacterized protein</fullName>
    </submittedName>
</protein>
<proteinExistence type="predicted"/>
<keyword evidence="3" id="KW-1185">Reference proteome</keyword>
<accession>A0AAV2JLM5</accession>
<feature type="compositionally biased region" description="Polar residues" evidence="1">
    <location>
        <begin position="15"/>
        <end position="30"/>
    </location>
</feature>
<dbReference type="AlphaFoldDB" id="A0AAV2JLM5"/>
<sequence>MPVALFILPQGLAKKTSTSPRPREPQTTGIPTAHLATGEAVAPSCQGRMIINIQTLSDAFRVDTGLIKTTTSSAQLRTSDTCEPAIRPVMVITGPFPLTLLSPRLCPG</sequence>
<organism evidence="2 3">
    <name type="scientific">Knipowitschia caucasica</name>
    <name type="common">Caucasian dwarf goby</name>
    <name type="synonym">Pomatoschistus caucasicus</name>
    <dbReference type="NCBI Taxonomy" id="637954"/>
    <lineage>
        <taxon>Eukaryota</taxon>
        <taxon>Metazoa</taxon>
        <taxon>Chordata</taxon>
        <taxon>Craniata</taxon>
        <taxon>Vertebrata</taxon>
        <taxon>Euteleostomi</taxon>
        <taxon>Actinopterygii</taxon>
        <taxon>Neopterygii</taxon>
        <taxon>Teleostei</taxon>
        <taxon>Neoteleostei</taxon>
        <taxon>Acanthomorphata</taxon>
        <taxon>Gobiaria</taxon>
        <taxon>Gobiiformes</taxon>
        <taxon>Gobioidei</taxon>
        <taxon>Gobiidae</taxon>
        <taxon>Gobiinae</taxon>
        <taxon>Knipowitschia</taxon>
    </lineage>
</organism>
<evidence type="ECO:0000313" key="3">
    <source>
        <dbReference type="Proteomes" id="UP001497482"/>
    </source>
</evidence>
<gene>
    <name evidence="2" type="ORF">KC01_LOCUS9551</name>
</gene>
<evidence type="ECO:0000313" key="2">
    <source>
        <dbReference type="EMBL" id="CAL1578405.1"/>
    </source>
</evidence>
<evidence type="ECO:0000256" key="1">
    <source>
        <dbReference type="SAM" id="MobiDB-lite"/>
    </source>
</evidence>